<reference evidence="3 4" key="1">
    <citation type="submission" date="2025-05" db="UniProtKB">
        <authorList>
            <consortium name="RefSeq"/>
        </authorList>
    </citation>
    <scope>IDENTIFICATION</scope>
</reference>
<dbReference type="GeneID" id="101851271"/>
<evidence type="ECO:0000256" key="1">
    <source>
        <dbReference type="SAM" id="MobiDB-lite"/>
    </source>
</evidence>
<feature type="region of interest" description="Disordered" evidence="1">
    <location>
        <begin position="194"/>
        <end position="213"/>
    </location>
</feature>
<sequence>MLMDRQLGVYAHLQPLRLTPVRSTSTCHDNIVTETSKTSVKTVTTVTTSRHADGKHVDRSRTTTTTRTRGKGLVVVNKPVCTSADTTDCEQRYLPEHHATLQDGIELERRVDEKENMETRNGLDVSGEGDSTLTAFGRRLNIKWTDKSDETSENEGLEALSSTVCNESSPVESGGFCVSGTIYHVPRVDHTSCEQAQTSASTHHHQQRVSSSSIIDDAQSLETEPLSSLQADPPDSVGGFRVTEIEYFVPRHTRVRNYSTSKKETNVESSNTLSQSLANTNHVSHSMSQGDDSRDTLPYSSLDLGPIWDISQLAAAGKKTRKKITCYRDYIDLI</sequence>
<evidence type="ECO:0000313" key="2">
    <source>
        <dbReference type="Proteomes" id="UP000694888"/>
    </source>
</evidence>
<keyword evidence="2" id="KW-1185">Reference proteome</keyword>
<evidence type="ECO:0000313" key="4">
    <source>
        <dbReference type="RefSeq" id="XP_012939289.1"/>
    </source>
</evidence>
<dbReference type="RefSeq" id="XP_005100759.1">
    <property type="nucleotide sequence ID" value="XM_005100702.2"/>
</dbReference>
<proteinExistence type="predicted"/>
<dbReference type="Proteomes" id="UP000694888">
    <property type="component" value="Unplaced"/>
</dbReference>
<organism evidence="2 4">
    <name type="scientific">Aplysia californica</name>
    <name type="common">California sea hare</name>
    <dbReference type="NCBI Taxonomy" id="6500"/>
    <lineage>
        <taxon>Eukaryota</taxon>
        <taxon>Metazoa</taxon>
        <taxon>Spiralia</taxon>
        <taxon>Lophotrochozoa</taxon>
        <taxon>Mollusca</taxon>
        <taxon>Gastropoda</taxon>
        <taxon>Heterobranchia</taxon>
        <taxon>Euthyneura</taxon>
        <taxon>Tectipleura</taxon>
        <taxon>Aplysiida</taxon>
        <taxon>Aplysioidea</taxon>
        <taxon>Aplysiidae</taxon>
        <taxon>Aplysia</taxon>
    </lineage>
</organism>
<gene>
    <name evidence="3 4" type="primary">LOC101851271</name>
</gene>
<dbReference type="RefSeq" id="XP_012939289.1">
    <property type="nucleotide sequence ID" value="XM_013083835.1"/>
</dbReference>
<name>A0ABM1A248_APLCA</name>
<accession>A0ABM1A248</accession>
<evidence type="ECO:0000313" key="3">
    <source>
        <dbReference type="RefSeq" id="XP_005100759.1"/>
    </source>
</evidence>
<protein>
    <submittedName>
        <fullName evidence="3 4">Hyphal wall protein 2</fullName>
    </submittedName>
</protein>